<keyword evidence="3" id="KW-1185">Reference proteome</keyword>
<protein>
    <recommendedName>
        <fullName evidence="4">Integral membrane protein</fullName>
    </recommendedName>
</protein>
<feature type="transmembrane region" description="Helical" evidence="1">
    <location>
        <begin position="88"/>
        <end position="111"/>
    </location>
</feature>
<organism evidence="2 3">
    <name type="scientific">Amycolatopsis bullii</name>
    <dbReference type="NCBI Taxonomy" id="941987"/>
    <lineage>
        <taxon>Bacteria</taxon>
        <taxon>Bacillati</taxon>
        <taxon>Actinomycetota</taxon>
        <taxon>Actinomycetes</taxon>
        <taxon>Pseudonocardiales</taxon>
        <taxon>Pseudonocardiaceae</taxon>
        <taxon>Amycolatopsis</taxon>
    </lineage>
</organism>
<keyword evidence="1" id="KW-0472">Membrane</keyword>
<keyword evidence="1" id="KW-0812">Transmembrane</keyword>
<evidence type="ECO:0000313" key="2">
    <source>
        <dbReference type="EMBL" id="GHG07745.1"/>
    </source>
</evidence>
<evidence type="ECO:0000256" key="1">
    <source>
        <dbReference type="SAM" id="Phobius"/>
    </source>
</evidence>
<proteinExistence type="predicted"/>
<feature type="transmembrane region" description="Helical" evidence="1">
    <location>
        <begin position="117"/>
        <end position="135"/>
    </location>
</feature>
<feature type="transmembrane region" description="Helical" evidence="1">
    <location>
        <begin position="26"/>
        <end position="46"/>
    </location>
</feature>
<comment type="caution">
    <text evidence="2">The sequence shown here is derived from an EMBL/GenBank/DDBJ whole genome shotgun (WGS) entry which is preliminary data.</text>
</comment>
<keyword evidence="1" id="KW-1133">Transmembrane helix</keyword>
<name>A0ABQ3KB82_9PSEU</name>
<feature type="transmembrane region" description="Helical" evidence="1">
    <location>
        <begin position="58"/>
        <end position="76"/>
    </location>
</feature>
<sequence length="141" mass="14833">MRDGTAPGPTGETSISGMTTTAFRPVLLLTGGYAGLSVLTLVAIVLLRNDHALVTDAVWVRATLVVASSLLTFAFARSAARGSRKGLLRLRIVAAAMLVAIAVIVALPGLFPMWLRIEQAVCGLLLLGVTVLVNGRRVRAR</sequence>
<accession>A0ABQ3KB82</accession>
<dbReference type="Proteomes" id="UP000649955">
    <property type="component" value="Unassembled WGS sequence"/>
</dbReference>
<evidence type="ECO:0008006" key="4">
    <source>
        <dbReference type="Google" id="ProtNLM"/>
    </source>
</evidence>
<dbReference type="EMBL" id="BNAW01000007">
    <property type="protein sequence ID" value="GHG07745.1"/>
    <property type="molecule type" value="Genomic_DNA"/>
</dbReference>
<evidence type="ECO:0000313" key="3">
    <source>
        <dbReference type="Proteomes" id="UP000649955"/>
    </source>
</evidence>
<gene>
    <name evidence="2" type="ORF">GCM10017567_25500</name>
</gene>
<reference evidence="3" key="1">
    <citation type="journal article" date="2019" name="Int. J. Syst. Evol. Microbiol.">
        <title>The Global Catalogue of Microorganisms (GCM) 10K type strain sequencing project: providing services to taxonomists for standard genome sequencing and annotation.</title>
        <authorList>
            <consortium name="The Broad Institute Genomics Platform"/>
            <consortium name="The Broad Institute Genome Sequencing Center for Infectious Disease"/>
            <person name="Wu L."/>
            <person name="Ma J."/>
        </authorList>
    </citation>
    <scope>NUCLEOTIDE SEQUENCE [LARGE SCALE GENOMIC DNA]</scope>
    <source>
        <strain evidence="3">CGMCC 4.7680</strain>
    </source>
</reference>